<gene>
    <name evidence="1" type="ORF">E2C01_007787</name>
</gene>
<proteinExistence type="predicted"/>
<dbReference type="EMBL" id="VSRR010000396">
    <property type="protein sequence ID" value="MPC15005.1"/>
    <property type="molecule type" value="Genomic_DNA"/>
</dbReference>
<comment type="caution">
    <text evidence="1">The sequence shown here is derived from an EMBL/GenBank/DDBJ whole genome shotgun (WGS) entry which is preliminary data.</text>
</comment>
<protein>
    <submittedName>
        <fullName evidence="1">Uncharacterized protein</fullName>
    </submittedName>
</protein>
<evidence type="ECO:0000313" key="1">
    <source>
        <dbReference type="EMBL" id="MPC15005.1"/>
    </source>
</evidence>
<keyword evidence="2" id="KW-1185">Reference proteome</keyword>
<evidence type="ECO:0000313" key="2">
    <source>
        <dbReference type="Proteomes" id="UP000324222"/>
    </source>
</evidence>
<dbReference type="Proteomes" id="UP000324222">
    <property type="component" value="Unassembled WGS sequence"/>
</dbReference>
<name>A0A5B7D115_PORTR</name>
<sequence>MHRSYLSQPLSLPCSPAPSAAPCSFSRIIISWIIFHESKKMTRLSIIKTLVLIEGQNPRLQYELFCAR</sequence>
<dbReference type="AlphaFoldDB" id="A0A5B7D115"/>
<organism evidence="1 2">
    <name type="scientific">Portunus trituberculatus</name>
    <name type="common">Swimming crab</name>
    <name type="synonym">Neptunus trituberculatus</name>
    <dbReference type="NCBI Taxonomy" id="210409"/>
    <lineage>
        <taxon>Eukaryota</taxon>
        <taxon>Metazoa</taxon>
        <taxon>Ecdysozoa</taxon>
        <taxon>Arthropoda</taxon>
        <taxon>Crustacea</taxon>
        <taxon>Multicrustacea</taxon>
        <taxon>Malacostraca</taxon>
        <taxon>Eumalacostraca</taxon>
        <taxon>Eucarida</taxon>
        <taxon>Decapoda</taxon>
        <taxon>Pleocyemata</taxon>
        <taxon>Brachyura</taxon>
        <taxon>Eubrachyura</taxon>
        <taxon>Portunoidea</taxon>
        <taxon>Portunidae</taxon>
        <taxon>Portuninae</taxon>
        <taxon>Portunus</taxon>
    </lineage>
</organism>
<reference evidence="1 2" key="1">
    <citation type="submission" date="2019-05" db="EMBL/GenBank/DDBJ databases">
        <title>Another draft genome of Portunus trituberculatus and its Hox gene families provides insights of decapod evolution.</title>
        <authorList>
            <person name="Jeong J.-H."/>
            <person name="Song I."/>
            <person name="Kim S."/>
            <person name="Choi T."/>
            <person name="Kim D."/>
            <person name="Ryu S."/>
            <person name="Kim W."/>
        </authorList>
    </citation>
    <scope>NUCLEOTIDE SEQUENCE [LARGE SCALE GENOMIC DNA]</scope>
    <source>
        <tissue evidence="1">Muscle</tissue>
    </source>
</reference>
<accession>A0A5B7D115</accession>